<dbReference type="InterPro" id="IPR014940">
    <property type="entry name" value="BAAT_C"/>
</dbReference>
<dbReference type="AlphaFoldDB" id="A0A3N0IT89"/>
<evidence type="ECO:0000256" key="2">
    <source>
        <dbReference type="PIRSR" id="PIRSR016521-1"/>
    </source>
</evidence>
<dbReference type="PANTHER" id="PTHR10824:SF4">
    <property type="entry name" value="ACYL-COENZYME A THIOESTERASE 1-LIKE"/>
    <property type="match status" value="1"/>
</dbReference>
<dbReference type="Gene3D" id="3.40.50.1820">
    <property type="entry name" value="alpha/beta hydrolase"/>
    <property type="match status" value="1"/>
</dbReference>
<dbReference type="PIRSF" id="PIRSF016521">
    <property type="entry name" value="Acyl-CoA_hydro"/>
    <property type="match status" value="1"/>
</dbReference>
<reference evidence="5 7" key="1">
    <citation type="journal article" date="2018" name="Elife">
        <title>Discovery and characterization of a prevalent human gut bacterial enzyme sufficient for the inactivation of a family of plant toxins.</title>
        <authorList>
            <person name="Koppel N."/>
            <person name="Bisanz J.E."/>
            <person name="Pandelia M.E."/>
            <person name="Turnbaugh P.J."/>
            <person name="Balskus E.P."/>
        </authorList>
    </citation>
    <scope>NUCLEOTIDE SEQUENCE [LARGE SCALE GENOMIC DNA]</scope>
    <source>
        <strain evidence="5 7">DSM 16107</strain>
    </source>
</reference>
<comment type="similarity">
    <text evidence="1">Belongs to the C/M/P thioester hydrolase family.</text>
</comment>
<reference evidence="6" key="3">
    <citation type="journal article" date="2019" name="Microbiol. Resour. Announc.">
        <title>Draft Genome Sequences of Type Strains of Gordonibacter faecihominis, Paraeggerthella hongkongensis, Parvibacter caecicola,Slackia equolifaciens, Slackia faecicanis, and Slackia isoflavoniconvertens.</title>
        <authorList>
            <person name="Danylec N."/>
            <person name="Stoll D.A."/>
            <person name="Dotsch A."/>
            <person name="Huch M."/>
        </authorList>
    </citation>
    <scope>NUCLEOTIDE SEQUENCE</scope>
    <source>
        <strain evidence="6">DSM 16107</strain>
    </source>
</reference>
<dbReference type="InterPro" id="IPR042490">
    <property type="entry name" value="Thio_Ohase/BAAT_N"/>
</dbReference>
<gene>
    <name evidence="5" type="ORF">C1876_08545</name>
    <name evidence="6" type="ORF">DMP09_15810</name>
</gene>
<dbReference type="InterPro" id="IPR016662">
    <property type="entry name" value="Acyl-CoA_thioEstase_long-chain"/>
</dbReference>
<evidence type="ECO:0008006" key="9">
    <source>
        <dbReference type="Google" id="ProtNLM"/>
    </source>
</evidence>
<reference evidence="8" key="2">
    <citation type="submission" date="2018-05" db="EMBL/GenBank/DDBJ databases">
        <title>Genome Sequencing of selected type strains of the family Eggerthellaceae.</title>
        <authorList>
            <person name="Danylec N."/>
            <person name="Stoll D.A."/>
            <person name="Doetsch A."/>
            <person name="Huch M."/>
        </authorList>
    </citation>
    <scope>NUCLEOTIDE SEQUENCE [LARGE SCALE GENOMIC DNA]</scope>
    <source>
        <strain evidence="8">DSM 16107</strain>
    </source>
</reference>
<dbReference type="Proteomes" id="UP000270112">
    <property type="component" value="Unassembled WGS sequence"/>
</dbReference>
<proteinExistence type="inferred from homology"/>
<dbReference type="InterPro" id="IPR006862">
    <property type="entry name" value="Thio_Ohase/aa_AcTrfase"/>
</dbReference>
<dbReference type="OrthoDB" id="3189021at2"/>
<name>A0A3N0IT89_9ACTN</name>
<dbReference type="Pfam" id="PF08840">
    <property type="entry name" value="BAAT_C"/>
    <property type="match status" value="2"/>
</dbReference>
<feature type="domain" description="BAAT/Acyl-CoA thioester hydrolase C-terminal" evidence="4">
    <location>
        <begin position="219"/>
        <end position="271"/>
    </location>
</feature>
<evidence type="ECO:0000256" key="1">
    <source>
        <dbReference type="ARBA" id="ARBA00006538"/>
    </source>
</evidence>
<dbReference type="PANTHER" id="PTHR10824">
    <property type="entry name" value="ACYL-COENZYME A THIOESTERASE-RELATED"/>
    <property type="match status" value="1"/>
</dbReference>
<evidence type="ECO:0000259" key="3">
    <source>
        <dbReference type="Pfam" id="PF04775"/>
    </source>
</evidence>
<accession>A0A3N0IT89</accession>
<dbReference type="RefSeq" id="WP_114546297.1">
    <property type="nucleotide sequence ID" value="NZ_PPTT01000012.1"/>
</dbReference>
<dbReference type="GO" id="GO:0006637">
    <property type="term" value="P:acyl-CoA metabolic process"/>
    <property type="evidence" value="ECO:0007669"/>
    <property type="project" value="InterPro"/>
</dbReference>
<evidence type="ECO:0000313" key="6">
    <source>
        <dbReference type="EMBL" id="RNM40107.1"/>
    </source>
</evidence>
<evidence type="ECO:0000259" key="4">
    <source>
        <dbReference type="Pfam" id="PF08840"/>
    </source>
</evidence>
<feature type="active site" description="Charge relay system" evidence="2">
    <location>
        <position position="393"/>
    </location>
</feature>
<evidence type="ECO:0000313" key="8">
    <source>
        <dbReference type="Proteomes" id="UP000270112"/>
    </source>
</evidence>
<dbReference type="Pfam" id="PF04775">
    <property type="entry name" value="Bile_Hydr_Trans"/>
    <property type="match status" value="1"/>
</dbReference>
<feature type="active site" description="Charge relay system" evidence="2">
    <location>
        <position position="358"/>
    </location>
</feature>
<evidence type="ECO:0000313" key="5">
    <source>
        <dbReference type="EMBL" id="RDB68989.1"/>
    </source>
</evidence>
<keyword evidence="7" id="KW-1185">Reference proteome</keyword>
<dbReference type="EMBL" id="QICC01000106">
    <property type="protein sequence ID" value="RNM40107.1"/>
    <property type="molecule type" value="Genomic_DNA"/>
</dbReference>
<dbReference type="GO" id="GO:0047617">
    <property type="term" value="F:fatty acyl-CoA hydrolase activity"/>
    <property type="evidence" value="ECO:0007669"/>
    <property type="project" value="TreeGrafter"/>
</dbReference>
<dbReference type="EMBL" id="PPTT01000012">
    <property type="protein sequence ID" value="RDB68989.1"/>
    <property type="molecule type" value="Genomic_DNA"/>
</dbReference>
<feature type="active site" description="Charge relay system" evidence="2">
    <location>
        <position position="248"/>
    </location>
</feature>
<dbReference type="SUPFAM" id="SSF53474">
    <property type="entry name" value="alpha/beta-Hydrolases"/>
    <property type="match status" value="1"/>
</dbReference>
<dbReference type="Gene3D" id="2.60.40.2240">
    <property type="entry name" value="Acyl-CoA thioester hydrolase/BAAT N-terminal domain"/>
    <property type="match status" value="1"/>
</dbReference>
<dbReference type="Proteomes" id="UP000253817">
    <property type="component" value="Unassembled WGS sequence"/>
</dbReference>
<organism evidence="6 8">
    <name type="scientific">Eggerthella sinensis</name>
    <dbReference type="NCBI Taxonomy" id="242230"/>
    <lineage>
        <taxon>Bacteria</taxon>
        <taxon>Bacillati</taxon>
        <taxon>Actinomycetota</taxon>
        <taxon>Coriobacteriia</taxon>
        <taxon>Eggerthellales</taxon>
        <taxon>Eggerthellaceae</taxon>
        <taxon>Eggerthella</taxon>
    </lineage>
</organism>
<feature type="domain" description="BAAT/Acyl-CoA thioester hydrolase C-terminal" evidence="4">
    <location>
        <begin position="339"/>
        <end position="433"/>
    </location>
</feature>
<sequence length="433" mass="46193">MSAASLVVAPVGALADEPLSVRLEGLAAGERVTLRAETDDLFCVNGDPRRSYDLRRWTSGATFAAAADGSVDLDRDVPLAGDWHAACGSAPLYALRPRDEPRRASPRAPHVLGAVPVPDGYAVRIIAVRADGSELAACCTRRYAVAGTTVRDVAGEGFVARYFSPAPDEPHPAVIVLSGSDGRIEKAQIIASLFAAHGFRALAVCYFGLNGTARFLDRIPLEIVERACAWLSERPEVDARRIGVFGRSKGGELALAAASRIPALACVAANAASPLCYEGLRGSLPSRHASWTWRGTELPCAKIPLAALARTPFVRARRPDSFTAWLYGETLGRVAFDEVRFPLEHISGPVLLTSSVGDEVWPASLHGDLAMGALDAAGFPHVHEHRRYEGGCHTLTVPFQPAPALPAGTDLDAWAAATQAAWHDTLSFFEEHL</sequence>
<dbReference type="InterPro" id="IPR029058">
    <property type="entry name" value="AB_hydrolase_fold"/>
</dbReference>
<protein>
    <recommendedName>
        <fullName evidence="9">Acyl-CoA thioester hydrolase</fullName>
    </recommendedName>
</protein>
<dbReference type="GO" id="GO:0006631">
    <property type="term" value="P:fatty acid metabolic process"/>
    <property type="evidence" value="ECO:0007669"/>
    <property type="project" value="TreeGrafter"/>
</dbReference>
<comment type="caution">
    <text evidence="6">The sequence shown here is derived from an EMBL/GenBank/DDBJ whole genome shotgun (WGS) entry which is preliminary data.</text>
</comment>
<evidence type="ECO:0000313" key="7">
    <source>
        <dbReference type="Proteomes" id="UP000253817"/>
    </source>
</evidence>
<feature type="domain" description="Acyl-CoA thioester hydrolase/bile acid-CoA amino acid N-acetyltransferase" evidence="3">
    <location>
        <begin position="16"/>
        <end position="146"/>
    </location>
</feature>